<organism evidence="3 4">
    <name type="scientific">Oldenlandia corymbosa var. corymbosa</name>
    <dbReference type="NCBI Taxonomy" id="529605"/>
    <lineage>
        <taxon>Eukaryota</taxon>
        <taxon>Viridiplantae</taxon>
        <taxon>Streptophyta</taxon>
        <taxon>Embryophyta</taxon>
        <taxon>Tracheophyta</taxon>
        <taxon>Spermatophyta</taxon>
        <taxon>Magnoliopsida</taxon>
        <taxon>eudicotyledons</taxon>
        <taxon>Gunneridae</taxon>
        <taxon>Pentapetalae</taxon>
        <taxon>asterids</taxon>
        <taxon>lamiids</taxon>
        <taxon>Gentianales</taxon>
        <taxon>Rubiaceae</taxon>
        <taxon>Rubioideae</taxon>
        <taxon>Spermacoceae</taxon>
        <taxon>Hedyotis-Oldenlandia complex</taxon>
        <taxon>Oldenlandia</taxon>
    </lineage>
</organism>
<dbReference type="Gene3D" id="3.30.420.10">
    <property type="entry name" value="Ribonuclease H-like superfamily/Ribonuclease H"/>
    <property type="match status" value="1"/>
</dbReference>
<keyword evidence="4" id="KW-1185">Reference proteome</keyword>
<evidence type="ECO:0000313" key="3">
    <source>
        <dbReference type="EMBL" id="CAI9115734.1"/>
    </source>
</evidence>
<evidence type="ECO:0000259" key="2">
    <source>
        <dbReference type="Pfam" id="PF13456"/>
    </source>
</evidence>
<name>A0AAV1E7T3_OLDCO</name>
<dbReference type="GO" id="GO:0004523">
    <property type="term" value="F:RNA-DNA hybrid ribonuclease activity"/>
    <property type="evidence" value="ECO:0007669"/>
    <property type="project" value="InterPro"/>
</dbReference>
<feature type="compositionally biased region" description="Basic and acidic residues" evidence="1">
    <location>
        <begin position="285"/>
        <end position="294"/>
    </location>
</feature>
<dbReference type="EMBL" id="OX459125">
    <property type="protein sequence ID" value="CAI9115734.1"/>
    <property type="molecule type" value="Genomic_DNA"/>
</dbReference>
<feature type="region of interest" description="Disordered" evidence="1">
    <location>
        <begin position="131"/>
        <end position="160"/>
    </location>
</feature>
<dbReference type="PANTHER" id="PTHR33710">
    <property type="entry name" value="BNAC02G09200D PROTEIN"/>
    <property type="match status" value="1"/>
</dbReference>
<gene>
    <name evidence="3" type="ORF">OLC1_LOCUS22202</name>
</gene>
<proteinExistence type="predicted"/>
<feature type="region of interest" description="Disordered" evidence="1">
    <location>
        <begin position="273"/>
        <end position="298"/>
    </location>
</feature>
<dbReference type="InterPro" id="IPR036397">
    <property type="entry name" value="RNaseH_sf"/>
</dbReference>
<dbReference type="PANTHER" id="PTHR33710:SF79">
    <property type="entry name" value="OS06G0205337 PROTEIN"/>
    <property type="match status" value="1"/>
</dbReference>
<accession>A0AAV1E7T3</accession>
<feature type="compositionally biased region" description="Polar residues" evidence="1">
    <location>
        <begin position="131"/>
        <end position="141"/>
    </location>
</feature>
<protein>
    <submittedName>
        <fullName evidence="3">OLC1v1016720C1</fullName>
    </submittedName>
</protein>
<dbReference type="InterPro" id="IPR036691">
    <property type="entry name" value="Endo/exonu/phosph_ase_sf"/>
</dbReference>
<feature type="domain" description="RNase H type-1" evidence="2">
    <location>
        <begin position="901"/>
        <end position="1001"/>
    </location>
</feature>
<dbReference type="Pfam" id="PF13456">
    <property type="entry name" value="RVT_3"/>
    <property type="match status" value="1"/>
</dbReference>
<dbReference type="SUPFAM" id="SSF56219">
    <property type="entry name" value="DNase I-like"/>
    <property type="match status" value="1"/>
</dbReference>
<evidence type="ECO:0000313" key="4">
    <source>
        <dbReference type="Proteomes" id="UP001161247"/>
    </source>
</evidence>
<reference evidence="3" key="1">
    <citation type="submission" date="2023-03" db="EMBL/GenBank/DDBJ databases">
        <authorList>
            <person name="Julca I."/>
        </authorList>
    </citation>
    <scope>NUCLEOTIDE SEQUENCE</scope>
</reference>
<dbReference type="InterPro" id="IPR002156">
    <property type="entry name" value="RNaseH_domain"/>
</dbReference>
<dbReference type="Gene3D" id="3.60.10.10">
    <property type="entry name" value="Endonuclease/exonuclease/phosphatase"/>
    <property type="match status" value="1"/>
</dbReference>
<dbReference type="AlphaFoldDB" id="A0AAV1E7T3"/>
<dbReference type="GO" id="GO:0003676">
    <property type="term" value="F:nucleic acid binding"/>
    <property type="evidence" value="ECO:0007669"/>
    <property type="project" value="InterPro"/>
</dbReference>
<dbReference type="Proteomes" id="UP001161247">
    <property type="component" value="Chromosome 8"/>
</dbReference>
<sequence>MGQSVYSPSVPDLNEADEVMQEAHQSVGLNLNQPAQDFLAKFNNQVEPSRSQAPTLNKRIVSNTRFDCYVSQGHAKAVTGVWVDQQLMQTVVEGNLNLPSIQKASSHQEDSNSPPSEQGRAAVLGTSQVNIGHGGVSQTEIPSDRPIDVTSMLGSDSGTTGQNAYNPGQSADFVGFDDAIIRLNGSQYPSVISVSNHDISQSEGDNHNGFRQELRGDSIEEAAFFHNQSSHILTNPLYSDILNVPYAYDSSGKSSPTKVVENVGNLSLRHAQQDFPGINTPSSVQRDEESSQEIHKRRNKPVVIRDTRVGKGKQLTTLVEAMGPKQVLQSKRKLIHIGEEASVSKGSTVVKNSNKRQKLMGSKKLVSPSQVLFAVASLVKKLQELVDEMESAGLLELGEQNMLGSRTNTYATLENNHQEGFPMVEPNQSPREMLLKNDVIDRWAEGTVFVTGLFSLLLMADQRSSVWNEIKTILSAYRLPWIVLGDFNQILSPVDKLGGNRVSVFSNILGELLLQFKMNELPYTGNHYTWTNKKKGVDRIVERFDWAFATEDWLGHFTQASVINLPIAVSNHDPIVLHLFGQNRMTQRKPLRFEKFWASIDVAENIVGKVWEEQENEPNVLSDHLSNKLVIGLRHLLNWNAMSFGVLDKEVKKYLNRLATLQKNDDIVRMKRCWATRRKCRNWISGLKDNTGNWEQDQTEIQNLMLNHFKQVSLEMDTNVSELEKDSDVAYASTVNNLSGWFGAANNPLPTNLALHKRGIPVDTLWPRCQKEEKSVKHLLFNCHSSQIIWKSSIFGFDFSGNSSTSVCEWLDNWLIESPEKSLIQASFFIFWAIWIARNDKVWNGVDQHPLQALEWAMKESQFFNRCHQWRPVENSVQEEDRGVLVLSEAPSIPNFVLREDGAFCIDLNFSTAAWEILDATGRLLKYGSFCFYSSSPEYSEAMACIAVLKETHQMGLSNCQFQSDSKILVESVSKRSKFPHHLQSIGQDIMHLIDCIPNINCVKVSMCRKY</sequence>
<evidence type="ECO:0000256" key="1">
    <source>
        <dbReference type="SAM" id="MobiDB-lite"/>
    </source>
</evidence>